<dbReference type="EMBL" id="AUZX01006040">
    <property type="protein sequence ID" value="EQD65719.1"/>
    <property type="molecule type" value="Genomic_DNA"/>
</dbReference>
<accession>T1CHD4</accession>
<proteinExistence type="predicted"/>
<feature type="non-terminal residue" evidence="1">
    <location>
        <position position="105"/>
    </location>
</feature>
<name>T1CHD4_9ZZZZ</name>
<sequence length="105" mass="11238">MLVTRHFRTLAIAVSFALAAPGAVLTRAQTQGTVDDARLSELSGLAVSPSDPTRYWAHNDSGNPAELFALDRAGHVLAQVRITGATAFDWEDIAAFTLRGKPYLA</sequence>
<organism evidence="1">
    <name type="scientific">mine drainage metagenome</name>
    <dbReference type="NCBI Taxonomy" id="410659"/>
    <lineage>
        <taxon>unclassified sequences</taxon>
        <taxon>metagenomes</taxon>
        <taxon>ecological metagenomes</taxon>
    </lineage>
</organism>
<gene>
    <name evidence="1" type="ORF">B1A_08451</name>
</gene>
<dbReference type="AlphaFoldDB" id="T1CHD4"/>
<protein>
    <submittedName>
        <fullName evidence="1">Integral membrane protein</fullName>
    </submittedName>
</protein>
<reference evidence="1" key="2">
    <citation type="journal article" date="2014" name="ISME J.">
        <title>Microbial stratification in low pH oxic and suboxic macroscopic growths along an acid mine drainage.</title>
        <authorList>
            <person name="Mendez-Garcia C."/>
            <person name="Mesa V."/>
            <person name="Sprenger R.R."/>
            <person name="Richter M."/>
            <person name="Diez M.S."/>
            <person name="Solano J."/>
            <person name="Bargiela R."/>
            <person name="Golyshina O.V."/>
            <person name="Manteca A."/>
            <person name="Ramos J.L."/>
            <person name="Gallego J.R."/>
            <person name="Llorente I."/>
            <person name="Martins Dos Santos V.A."/>
            <person name="Jensen O.N."/>
            <person name="Pelaez A.I."/>
            <person name="Sanchez J."/>
            <person name="Ferrer M."/>
        </authorList>
    </citation>
    <scope>NUCLEOTIDE SEQUENCE</scope>
</reference>
<reference evidence="1" key="1">
    <citation type="submission" date="2013-08" db="EMBL/GenBank/DDBJ databases">
        <authorList>
            <person name="Mendez C."/>
            <person name="Richter M."/>
            <person name="Ferrer M."/>
            <person name="Sanchez J."/>
        </authorList>
    </citation>
    <scope>NUCLEOTIDE SEQUENCE</scope>
</reference>
<comment type="caution">
    <text evidence="1">The sequence shown here is derived from an EMBL/GenBank/DDBJ whole genome shotgun (WGS) entry which is preliminary data.</text>
</comment>
<evidence type="ECO:0000313" key="1">
    <source>
        <dbReference type="EMBL" id="EQD65719.1"/>
    </source>
</evidence>